<feature type="region of interest" description="Disordered" evidence="7">
    <location>
        <begin position="1"/>
        <end position="25"/>
    </location>
</feature>
<feature type="region of interest" description="Disordered" evidence="7">
    <location>
        <begin position="734"/>
        <end position="756"/>
    </location>
</feature>
<sequence>MYANLTQNKRTNAHNSNEKVQRLRHEKEKIKEWNENLTNLVTNVNRGIKNSPKRSINVNIKNNRQNDNLQTNVSPNGRIRVENKKANEYFDKKFDFTNQKANQNNQLEDQYTLALIEKQNIEESCNELKKRYNQLVLRFEEAIEQKESFREGLKNKINEYQKLQELHNGTQSLLAVGNKAQEELYQTQKQFQIILGKRNVEFANLKDELEAKKIEFDELEKKFELLEDDNKKKEINIEQINKEKTTIEEQLSNSIKNNQDLKKERDQMKRELKIYEPLSRSKEMVDKMAAYLETLLIKRNEVISEITQDLSKNTGSLTEEISNIRKDIVGIEKSIQKFSDVISHFKNNIIANETQRIQESDLLVKNFKTKLKDAKEKIINLKRVLFHSVGRPGNALEPSLTFEVRNGSILHKLQGNHGNTVKCYCRIVGTSLEYTTSSNIVKNISLEKVIGIDYGNNSNSFRRINQPKGFFYELFKRSTKDGTDEDKNSVANMPWLFFSIRILDGYDSTCTDFIATSLESAMSWIVTIGRYATYIQRSKGLFTYSFIQTKNEFYSVSLRMKMMYLCQQKELNISQLYITAIHTCCLKNPQLIRNQVAWNNLKNIMRRITNQKFPRDEFFQNMKSRSENKTCFDCESRNPTWLSLSFAVFICLNCSSDHRKMGVHISFVRSSDLDKFTPSQLLRMDIGGNHRARNYFKQVLGSHFSPNTKEYANTLCGRQYKQILDAETTEYERKHSKKCNEPEGSSKVDFTSKSDNTSIQTAINAQTMKFKSMPSAINRYNSTQRQNTINQKGRRLDENFDFDSFVS</sequence>
<dbReference type="SUPFAM" id="SSF57863">
    <property type="entry name" value="ArfGap/RecO-like zinc finger"/>
    <property type="match status" value="1"/>
</dbReference>
<feature type="compositionally biased region" description="Polar residues" evidence="7">
    <location>
        <begin position="1"/>
        <end position="15"/>
    </location>
</feature>
<evidence type="ECO:0000256" key="5">
    <source>
        <dbReference type="PROSITE-ProRule" id="PRU00288"/>
    </source>
</evidence>
<evidence type="ECO:0000256" key="6">
    <source>
        <dbReference type="SAM" id="Coils"/>
    </source>
</evidence>
<dbReference type="EMBL" id="JAPCXB010000060">
    <property type="protein sequence ID" value="KAJ1611336.1"/>
    <property type="molecule type" value="Genomic_DNA"/>
</dbReference>
<evidence type="ECO:0000259" key="8">
    <source>
        <dbReference type="PROSITE" id="PS50115"/>
    </source>
</evidence>
<dbReference type="InterPro" id="IPR001164">
    <property type="entry name" value="ArfGAP_dom"/>
</dbReference>
<feature type="coiled-coil region" evidence="6">
    <location>
        <begin position="202"/>
        <end position="271"/>
    </location>
</feature>
<keyword evidence="6" id="KW-0175">Coiled coil</keyword>
<dbReference type="PROSITE" id="PS50115">
    <property type="entry name" value="ARFGAP"/>
    <property type="match status" value="1"/>
</dbReference>
<accession>A0ABQ8P7N6</accession>
<evidence type="ECO:0000256" key="2">
    <source>
        <dbReference type="ARBA" id="ARBA00022723"/>
    </source>
</evidence>
<gene>
    <name evidence="9" type="ORF">OJ252_1593</name>
</gene>
<evidence type="ECO:0000256" key="1">
    <source>
        <dbReference type="ARBA" id="ARBA00022468"/>
    </source>
</evidence>
<comment type="caution">
    <text evidence="9">The sequence shown here is derived from an EMBL/GenBank/DDBJ whole genome shotgun (WGS) entry which is preliminary data.</text>
</comment>
<proteinExistence type="predicted"/>
<name>A0ABQ8P7N6_9CRYT</name>
<keyword evidence="2" id="KW-0479">Metal-binding</keyword>
<protein>
    <recommendedName>
        <fullName evidence="8">Arf-GAP domain-containing protein</fullName>
    </recommendedName>
</protein>
<dbReference type="InterPro" id="IPR037278">
    <property type="entry name" value="ARFGAP/RecO"/>
</dbReference>
<feature type="compositionally biased region" description="Basic and acidic residues" evidence="7">
    <location>
        <begin position="16"/>
        <end position="25"/>
    </location>
</feature>
<feature type="coiled-coil region" evidence="6">
    <location>
        <begin position="104"/>
        <end position="166"/>
    </location>
</feature>
<evidence type="ECO:0000256" key="3">
    <source>
        <dbReference type="ARBA" id="ARBA00022771"/>
    </source>
</evidence>
<evidence type="ECO:0000313" key="9">
    <source>
        <dbReference type="EMBL" id="KAJ1611336.1"/>
    </source>
</evidence>
<feature type="compositionally biased region" description="Basic and acidic residues" evidence="7">
    <location>
        <begin position="734"/>
        <end position="752"/>
    </location>
</feature>
<dbReference type="Proteomes" id="UP001071777">
    <property type="component" value="Unassembled WGS sequence"/>
</dbReference>
<dbReference type="PRINTS" id="PR00405">
    <property type="entry name" value="REVINTRACTNG"/>
</dbReference>
<keyword evidence="3 5" id="KW-0863">Zinc-finger</keyword>
<dbReference type="InterPro" id="IPR038508">
    <property type="entry name" value="ArfGAP_dom_sf"/>
</dbReference>
<keyword evidence="1" id="KW-0343">GTPase activation</keyword>
<evidence type="ECO:0000256" key="4">
    <source>
        <dbReference type="ARBA" id="ARBA00022833"/>
    </source>
</evidence>
<dbReference type="PANTHER" id="PTHR45686:SF4">
    <property type="entry name" value="ADP-RIBOSYLATION FACTOR GTPASE ACTIVATING PROTEIN 3, ISOFORM H"/>
    <property type="match status" value="1"/>
</dbReference>
<dbReference type="Pfam" id="PF01412">
    <property type="entry name" value="ArfGap"/>
    <property type="match status" value="1"/>
</dbReference>
<keyword evidence="4" id="KW-0862">Zinc</keyword>
<evidence type="ECO:0000313" key="10">
    <source>
        <dbReference type="Proteomes" id="UP001071777"/>
    </source>
</evidence>
<dbReference type="PANTHER" id="PTHR45686">
    <property type="entry name" value="ADP-RIBOSYLATION FACTOR GTPASE ACTIVATING PROTEIN 3, ISOFORM H-RELATED"/>
    <property type="match status" value="1"/>
</dbReference>
<dbReference type="SMART" id="SM00105">
    <property type="entry name" value="ArfGap"/>
    <property type="match status" value="1"/>
</dbReference>
<keyword evidence="10" id="KW-1185">Reference proteome</keyword>
<reference evidence="9" key="1">
    <citation type="submission" date="2022-10" db="EMBL/GenBank/DDBJ databases">
        <title>Adaptive evolution leads to modifications in subtelomeric GC content in a zoonotic Cryptosporidium species.</title>
        <authorList>
            <person name="Li J."/>
            <person name="Feng Y."/>
            <person name="Xiao L."/>
        </authorList>
    </citation>
    <scope>NUCLEOTIDE SEQUENCE</scope>
    <source>
        <strain evidence="9">25894</strain>
    </source>
</reference>
<dbReference type="CDD" id="cd08831">
    <property type="entry name" value="ArfGap_ArfGap2_3_like"/>
    <property type="match status" value="1"/>
</dbReference>
<organism evidence="9 10">
    <name type="scientific">Cryptosporidium canis</name>
    <dbReference type="NCBI Taxonomy" id="195482"/>
    <lineage>
        <taxon>Eukaryota</taxon>
        <taxon>Sar</taxon>
        <taxon>Alveolata</taxon>
        <taxon>Apicomplexa</taxon>
        <taxon>Conoidasida</taxon>
        <taxon>Coccidia</taxon>
        <taxon>Eucoccidiorida</taxon>
        <taxon>Eimeriorina</taxon>
        <taxon>Cryptosporidiidae</taxon>
        <taxon>Cryptosporidium</taxon>
    </lineage>
</organism>
<feature type="domain" description="Arf-GAP" evidence="8">
    <location>
        <begin position="616"/>
        <end position="697"/>
    </location>
</feature>
<dbReference type="Gene3D" id="1.10.220.150">
    <property type="entry name" value="Arf GTPase activating protein"/>
    <property type="match status" value="1"/>
</dbReference>
<feature type="coiled-coil region" evidence="6">
    <location>
        <begin position="357"/>
        <end position="384"/>
    </location>
</feature>
<evidence type="ECO:0000256" key="7">
    <source>
        <dbReference type="SAM" id="MobiDB-lite"/>
    </source>
</evidence>